<organism evidence="8 9">
    <name type="scientific">Candidatus Fimadaptatus faecigallinarum</name>
    <dbReference type="NCBI Taxonomy" id="2840814"/>
    <lineage>
        <taxon>Bacteria</taxon>
        <taxon>Bacillati</taxon>
        <taxon>Bacillota</taxon>
        <taxon>Clostridia</taxon>
        <taxon>Eubacteriales</taxon>
        <taxon>Candidatus Fimadaptatus</taxon>
    </lineage>
</organism>
<dbReference type="SUPFAM" id="SSF75620">
    <property type="entry name" value="Release factor"/>
    <property type="match status" value="1"/>
</dbReference>
<keyword evidence="5" id="KW-0963">Cytoplasm</keyword>
<dbReference type="PANTHER" id="PTHR43116">
    <property type="entry name" value="PEPTIDE CHAIN RELEASE FACTOR 2"/>
    <property type="match status" value="1"/>
</dbReference>
<dbReference type="InterPro" id="IPR000352">
    <property type="entry name" value="Pep_chain_release_fac_I"/>
</dbReference>
<keyword evidence="3 5" id="KW-0488">Methylation</keyword>
<evidence type="ECO:0000313" key="8">
    <source>
        <dbReference type="EMBL" id="HIU46128.1"/>
    </source>
</evidence>
<accession>A0A9D1LQD4</accession>
<feature type="domain" description="Prokaryotic-type class I peptide chain release factors" evidence="7">
    <location>
        <begin position="245"/>
        <end position="261"/>
    </location>
</feature>
<sequence>MIEFEQHRTDLTRIRELIAEAGESLDVAKLKRDKEELEAEMSAPGFWDDLNHAQSVNKHMKSVENKLNHFDHLNRSADDVEAMIELGDADDDADLEHECAEEIKRIYKELDEIRLTTLLNGEYDMNDALLSLHAGAGGTEAQDWTQMLYRMYTYYCQKHGFELKEMDLLDGDEAGIKSVTFQVSGEYAYGFLKCERGVHRLVRISPFDSNARRHTSFASLDVAPIIDEDSSALFSMEDVRVDTYRASGKGGQHVNRTDSAVRMTHLPTGIVVQCQSERSQIQNRETCIKMLTAKLAERREQERQELLSDVKGELKKIEWGSQIRSYVFQPYTLVKDHRTDYEVGNIQSVMDGDLDGFITAYLQKAAAKKPDDE</sequence>
<dbReference type="PROSITE" id="PS00745">
    <property type="entry name" value="RF_PROK_I"/>
    <property type="match status" value="1"/>
</dbReference>
<comment type="subcellular location">
    <subcellularLocation>
        <location evidence="5">Cytoplasm</location>
    </subcellularLocation>
</comment>
<evidence type="ECO:0000256" key="1">
    <source>
        <dbReference type="ARBA" id="ARBA00002613"/>
    </source>
</evidence>
<dbReference type="FunFam" id="3.30.160.20:FF:000004">
    <property type="entry name" value="Peptide chain release factor 1"/>
    <property type="match status" value="1"/>
</dbReference>
<dbReference type="Gene3D" id="1.20.58.410">
    <property type="entry name" value="Release factor"/>
    <property type="match status" value="1"/>
</dbReference>
<name>A0A9D1LQD4_9FIRM</name>
<reference evidence="8" key="1">
    <citation type="submission" date="2020-10" db="EMBL/GenBank/DDBJ databases">
        <authorList>
            <person name="Gilroy R."/>
        </authorList>
    </citation>
    <scope>NUCLEOTIDE SEQUENCE</scope>
    <source>
        <strain evidence="8">ChiSxjej2B14-8506</strain>
    </source>
</reference>
<evidence type="ECO:0000313" key="9">
    <source>
        <dbReference type="Proteomes" id="UP000824123"/>
    </source>
</evidence>
<evidence type="ECO:0000256" key="6">
    <source>
        <dbReference type="NCBIfam" id="TIGR00020"/>
    </source>
</evidence>
<evidence type="ECO:0000256" key="4">
    <source>
        <dbReference type="ARBA" id="ARBA00022917"/>
    </source>
</evidence>
<dbReference type="NCBIfam" id="TIGR00020">
    <property type="entry name" value="prfB"/>
    <property type="match status" value="1"/>
</dbReference>
<dbReference type="Gene3D" id="3.30.160.20">
    <property type="match status" value="1"/>
</dbReference>
<dbReference type="Pfam" id="PF00472">
    <property type="entry name" value="RF-1"/>
    <property type="match status" value="1"/>
</dbReference>
<proteinExistence type="inferred from homology"/>
<comment type="PTM">
    <text evidence="5">Methylated by PrmC. Methylation increases the termination efficiency of RF2.</text>
</comment>
<dbReference type="GO" id="GO:0005737">
    <property type="term" value="C:cytoplasm"/>
    <property type="evidence" value="ECO:0007669"/>
    <property type="project" value="UniProtKB-SubCell"/>
</dbReference>
<dbReference type="PANTHER" id="PTHR43116:SF3">
    <property type="entry name" value="CLASS I PEPTIDE CHAIN RELEASE FACTOR"/>
    <property type="match status" value="1"/>
</dbReference>
<protein>
    <recommendedName>
        <fullName evidence="5 6">Peptide chain release factor 2</fullName>
        <shortName evidence="5">RF-2</shortName>
    </recommendedName>
</protein>
<feature type="modified residue" description="N5-methylglutamine" evidence="5">
    <location>
        <position position="252"/>
    </location>
</feature>
<dbReference type="Proteomes" id="UP000824123">
    <property type="component" value="Unassembled WGS sequence"/>
</dbReference>
<gene>
    <name evidence="5 8" type="primary">prfB</name>
    <name evidence="8" type="ORF">IAC59_02595</name>
</gene>
<dbReference type="GO" id="GO:0016149">
    <property type="term" value="F:translation release factor activity, codon specific"/>
    <property type="evidence" value="ECO:0007669"/>
    <property type="project" value="UniProtKB-UniRule"/>
</dbReference>
<dbReference type="SMART" id="SM00937">
    <property type="entry name" value="PCRF"/>
    <property type="match status" value="1"/>
</dbReference>
<evidence type="ECO:0000256" key="3">
    <source>
        <dbReference type="ARBA" id="ARBA00022481"/>
    </source>
</evidence>
<dbReference type="EMBL" id="DVNK01000024">
    <property type="protein sequence ID" value="HIU46128.1"/>
    <property type="molecule type" value="Genomic_DNA"/>
</dbReference>
<evidence type="ECO:0000256" key="5">
    <source>
        <dbReference type="HAMAP-Rule" id="MF_00094"/>
    </source>
</evidence>
<comment type="caution">
    <text evidence="8">The sequence shown here is derived from an EMBL/GenBank/DDBJ whole genome shotgun (WGS) entry which is preliminary data.</text>
</comment>
<evidence type="ECO:0000256" key="2">
    <source>
        <dbReference type="ARBA" id="ARBA00010835"/>
    </source>
</evidence>
<reference evidence="8" key="2">
    <citation type="journal article" date="2021" name="PeerJ">
        <title>Extensive microbial diversity within the chicken gut microbiome revealed by metagenomics and culture.</title>
        <authorList>
            <person name="Gilroy R."/>
            <person name="Ravi A."/>
            <person name="Getino M."/>
            <person name="Pursley I."/>
            <person name="Horton D.L."/>
            <person name="Alikhan N.F."/>
            <person name="Baker D."/>
            <person name="Gharbi K."/>
            <person name="Hall N."/>
            <person name="Watson M."/>
            <person name="Adriaenssens E.M."/>
            <person name="Foster-Nyarko E."/>
            <person name="Jarju S."/>
            <person name="Secka A."/>
            <person name="Antonio M."/>
            <person name="Oren A."/>
            <person name="Chaudhuri R.R."/>
            <person name="La Ragione R."/>
            <person name="Hildebrand F."/>
            <person name="Pallen M.J."/>
        </authorList>
    </citation>
    <scope>NUCLEOTIDE SEQUENCE</scope>
    <source>
        <strain evidence="8">ChiSxjej2B14-8506</strain>
    </source>
</reference>
<comment type="similarity">
    <text evidence="2 5">Belongs to the prokaryotic/mitochondrial release factor family.</text>
</comment>
<evidence type="ECO:0000259" key="7">
    <source>
        <dbReference type="PROSITE" id="PS00745"/>
    </source>
</evidence>
<dbReference type="InterPro" id="IPR004374">
    <property type="entry name" value="PrfB"/>
</dbReference>
<comment type="function">
    <text evidence="1 5">Peptide chain release factor 2 directs the termination of translation in response to the peptide chain termination codons UGA and UAA.</text>
</comment>
<dbReference type="Pfam" id="PF03462">
    <property type="entry name" value="PCRF"/>
    <property type="match status" value="1"/>
</dbReference>
<dbReference type="Gene3D" id="3.30.70.1660">
    <property type="match status" value="1"/>
</dbReference>
<keyword evidence="4 5" id="KW-0648">Protein biosynthesis</keyword>
<dbReference type="InterPro" id="IPR005139">
    <property type="entry name" value="PCRF"/>
</dbReference>
<dbReference type="HAMAP" id="MF_00094">
    <property type="entry name" value="Rel_fac_2"/>
    <property type="match status" value="1"/>
</dbReference>
<dbReference type="InterPro" id="IPR045853">
    <property type="entry name" value="Pep_chain_release_fac_I_sf"/>
</dbReference>
<dbReference type="AlphaFoldDB" id="A0A9D1LQD4"/>